<dbReference type="SUPFAM" id="SSF116734">
    <property type="entry name" value="DNA methylase specificity domain"/>
    <property type="match status" value="2"/>
</dbReference>
<name>A0A4P6ZKJ3_9LACO</name>
<keyword evidence="2" id="KW-0680">Restriction system</keyword>
<dbReference type="InterPro" id="IPR051212">
    <property type="entry name" value="Type-I_RE_S_subunit"/>
</dbReference>
<feature type="domain" description="Type I restriction modification DNA specificity" evidence="5">
    <location>
        <begin position="76"/>
        <end position="239"/>
    </location>
</feature>
<feature type="domain" description="Type I restriction modification DNA specificity" evidence="5">
    <location>
        <begin position="313"/>
        <end position="470"/>
    </location>
</feature>
<dbReference type="Gene3D" id="3.90.220.20">
    <property type="entry name" value="DNA methylase specificity domains"/>
    <property type="match status" value="2"/>
</dbReference>
<evidence type="ECO:0000256" key="3">
    <source>
        <dbReference type="ARBA" id="ARBA00023125"/>
    </source>
</evidence>
<dbReference type="GO" id="GO:0004519">
    <property type="term" value="F:endonuclease activity"/>
    <property type="evidence" value="ECO:0007669"/>
    <property type="project" value="UniProtKB-KW"/>
</dbReference>
<evidence type="ECO:0000256" key="2">
    <source>
        <dbReference type="ARBA" id="ARBA00022747"/>
    </source>
</evidence>
<proteinExistence type="inferred from homology"/>
<dbReference type="PANTHER" id="PTHR43140:SF1">
    <property type="entry name" value="TYPE I RESTRICTION ENZYME ECOKI SPECIFICITY SUBUNIT"/>
    <property type="match status" value="1"/>
</dbReference>
<evidence type="ECO:0000256" key="4">
    <source>
        <dbReference type="ARBA" id="ARBA00038652"/>
    </source>
</evidence>
<keyword evidence="3" id="KW-0238">DNA-binding</keyword>
<dbReference type="OrthoDB" id="9795776at2"/>
<dbReference type="GO" id="GO:0003677">
    <property type="term" value="F:DNA binding"/>
    <property type="evidence" value="ECO:0007669"/>
    <property type="project" value="UniProtKB-KW"/>
</dbReference>
<dbReference type="Proteomes" id="UP000294321">
    <property type="component" value="Chromosome"/>
</dbReference>
<gene>
    <name evidence="6" type="ORF">ELX58_03285</name>
</gene>
<organism evidence="6 7">
    <name type="scientific">Acetilactobacillus jinshanensis</name>
    <dbReference type="NCBI Taxonomy" id="1720083"/>
    <lineage>
        <taxon>Bacteria</taxon>
        <taxon>Bacillati</taxon>
        <taxon>Bacillota</taxon>
        <taxon>Bacilli</taxon>
        <taxon>Lactobacillales</taxon>
        <taxon>Lactobacillaceae</taxon>
        <taxon>Acetilactobacillus</taxon>
    </lineage>
</organism>
<dbReference type="CDD" id="cd17254">
    <property type="entry name" value="RMtype1_S_FclI-TRD1-CR1_like"/>
    <property type="match status" value="1"/>
</dbReference>
<keyword evidence="7" id="KW-1185">Reference proteome</keyword>
<evidence type="ECO:0000256" key="1">
    <source>
        <dbReference type="ARBA" id="ARBA00010923"/>
    </source>
</evidence>
<dbReference type="InterPro" id="IPR044946">
    <property type="entry name" value="Restrct_endonuc_typeI_TRD_sf"/>
</dbReference>
<dbReference type="REBASE" id="309549">
    <property type="entry name" value="S.Lsp75ORF3290P"/>
</dbReference>
<dbReference type="KEGG" id="lji:ELX58_03285"/>
<dbReference type="Pfam" id="PF01420">
    <property type="entry name" value="Methylase_S"/>
    <property type="match status" value="2"/>
</dbReference>
<protein>
    <submittedName>
        <fullName evidence="6">Restriction endonuclease subunit S</fullName>
    </submittedName>
</protein>
<keyword evidence="6" id="KW-0255">Endonuclease</keyword>
<sequence>MGVMIRMINLKEFKQSVLQKAMQGKLTKQLPSDGDARDLLVKIVNHKRDLVQAGKLKGYSKPLPPVTDKEIPFKIPSNWEWTKLGNVCKLINGRAYKKRELLTDSSLTPVLRVGNLFTDKQWYYSNLKLPSKNYAHKGDLLYSWSASFGPRIWDGSTVIFHYHIWKVNFFKEYLNENYLYYVFLNVTHLAKFESHGTSMQHITMHNMNRIPIPLPPLSEQKRIVAKIHKCFLLADTIQKERELNQKFAHDMKQSLLLEAMKGKLTQQLPNDGNADDLLQSIQQKKQQLIKASKIRKHKKLPPISKDEIPFKIPKNWKWVRLGNISLIISGRDIPKRKQSKINDDNTIPYITGAGNFISSKIVTHTYLNKHLASVVSFKDDLLITVKGTVGELAFNPFCQAHIARQVIALRFISNIAPQFIYALLLLTRTKLSNKSKSIIPGIKRADLENLLVPVPPLSEQNRIIVKLNNLI</sequence>
<evidence type="ECO:0000313" key="7">
    <source>
        <dbReference type="Proteomes" id="UP000294321"/>
    </source>
</evidence>
<evidence type="ECO:0000313" key="6">
    <source>
        <dbReference type="EMBL" id="QBP18178.1"/>
    </source>
</evidence>
<dbReference type="GO" id="GO:0009307">
    <property type="term" value="P:DNA restriction-modification system"/>
    <property type="evidence" value="ECO:0007669"/>
    <property type="project" value="UniProtKB-KW"/>
</dbReference>
<keyword evidence="6" id="KW-0378">Hydrolase</keyword>
<dbReference type="AlphaFoldDB" id="A0A4P6ZKJ3"/>
<dbReference type="InterPro" id="IPR000055">
    <property type="entry name" value="Restrct_endonuc_typeI_TRD"/>
</dbReference>
<dbReference type="EMBL" id="CP034726">
    <property type="protein sequence ID" value="QBP18178.1"/>
    <property type="molecule type" value="Genomic_DNA"/>
</dbReference>
<accession>A0A4P6ZKJ3</accession>
<keyword evidence="6" id="KW-0540">Nuclease</keyword>
<reference evidence="7" key="1">
    <citation type="submission" date="2018-12" db="EMBL/GenBank/DDBJ databases">
        <title>A new species of lactobacillus.</title>
        <authorList>
            <person name="Jian Y."/>
            <person name="Xin L."/>
            <person name="Hong Z.J."/>
            <person name="Ming L.Z."/>
            <person name="Hong X.Z."/>
        </authorList>
    </citation>
    <scope>NUCLEOTIDE SEQUENCE [LARGE SCALE GENOMIC DNA]</scope>
    <source>
        <strain evidence="7">HSLZ-75</strain>
    </source>
</reference>
<comment type="similarity">
    <text evidence="1">Belongs to the type-I restriction system S methylase family.</text>
</comment>
<dbReference type="PANTHER" id="PTHR43140">
    <property type="entry name" value="TYPE-1 RESTRICTION ENZYME ECOKI SPECIFICITY PROTEIN"/>
    <property type="match status" value="1"/>
</dbReference>
<evidence type="ECO:0000259" key="5">
    <source>
        <dbReference type="Pfam" id="PF01420"/>
    </source>
</evidence>
<comment type="subunit">
    <text evidence="4">The methyltransferase is composed of M and S polypeptides.</text>
</comment>